<dbReference type="SUPFAM" id="SSF52540">
    <property type="entry name" value="P-loop containing nucleoside triphosphate hydrolases"/>
    <property type="match status" value="1"/>
</dbReference>
<keyword evidence="9 13" id="KW-0067">ATP-binding</keyword>
<evidence type="ECO:0000256" key="3">
    <source>
        <dbReference type="ARBA" id="ARBA00004806"/>
    </source>
</evidence>
<dbReference type="CDD" id="cd02027">
    <property type="entry name" value="APSK"/>
    <property type="match status" value="1"/>
</dbReference>
<evidence type="ECO:0000256" key="5">
    <source>
        <dbReference type="ARBA" id="ARBA00012121"/>
    </source>
</evidence>
<evidence type="ECO:0000313" key="16">
    <source>
        <dbReference type="EMBL" id="MFD2066829.1"/>
    </source>
</evidence>
<feature type="binding site" evidence="13">
    <location>
        <begin position="34"/>
        <end position="41"/>
    </location>
    <ligand>
        <name>ATP</name>
        <dbReference type="ChEBI" id="CHEBI:30616"/>
    </ligand>
</feature>
<dbReference type="RefSeq" id="WP_229961486.1">
    <property type="nucleotide sequence ID" value="NZ_JAJJWI010000013.1"/>
</dbReference>
<dbReference type="InterPro" id="IPR027417">
    <property type="entry name" value="P-loop_NTPase"/>
</dbReference>
<dbReference type="NCBIfam" id="TIGR00455">
    <property type="entry name" value="apsK"/>
    <property type="match status" value="1"/>
</dbReference>
<reference evidence="17" key="1">
    <citation type="journal article" date="2019" name="Int. J. Syst. Evol. Microbiol.">
        <title>The Global Catalogue of Microorganisms (GCM) 10K type strain sequencing project: providing services to taxonomists for standard genome sequencing and annotation.</title>
        <authorList>
            <consortium name="The Broad Institute Genomics Platform"/>
            <consortium name="The Broad Institute Genome Sequencing Center for Infectious Disease"/>
            <person name="Wu L."/>
            <person name="Ma J."/>
        </authorList>
    </citation>
    <scope>NUCLEOTIDE SEQUENCE [LARGE SCALE GENOMIC DNA]</scope>
    <source>
        <strain evidence="17">JCM 16545</strain>
    </source>
</reference>
<dbReference type="InterPro" id="IPR002891">
    <property type="entry name" value="APS"/>
</dbReference>
<feature type="domain" description="APS kinase" evidence="15">
    <location>
        <begin position="28"/>
        <end position="175"/>
    </location>
</feature>
<evidence type="ECO:0000256" key="13">
    <source>
        <dbReference type="HAMAP-Rule" id="MF_00065"/>
    </source>
</evidence>
<evidence type="ECO:0000256" key="6">
    <source>
        <dbReference type="ARBA" id="ARBA00022679"/>
    </source>
</evidence>
<comment type="similarity">
    <text evidence="4 13 14">Belongs to the APS kinase family.</text>
</comment>
<evidence type="ECO:0000313" key="17">
    <source>
        <dbReference type="Proteomes" id="UP001597369"/>
    </source>
</evidence>
<comment type="pathway">
    <text evidence="3 13 14">Sulfur metabolism; hydrogen sulfide biosynthesis; sulfite from sulfate: step 2/3.</text>
</comment>
<evidence type="ECO:0000256" key="7">
    <source>
        <dbReference type="ARBA" id="ARBA00022741"/>
    </source>
</evidence>
<keyword evidence="6 13" id="KW-0808">Transferase</keyword>
<feature type="active site" description="Phosphoserine intermediate" evidence="13">
    <location>
        <position position="108"/>
    </location>
</feature>
<evidence type="ECO:0000256" key="4">
    <source>
        <dbReference type="ARBA" id="ARBA00007008"/>
    </source>
</evidence>
<dbReference type="Proteomes" id="UP001597369">
    <property type="component" value="Unassembled WGS sequence"/>
</dbReference>
<comment type="function">
    <text evidence="2 13 14">Catalyzes the synthesis of activated sulfate.</text>
</comment>
<evidence type="ECO:0000256" key="8">
    <source>
        <dbReference type="ARBA" id="ARBA00022777"/>
    </source>
</evidence>
<keyword evidence="13" id="KW-0597">Phosphoprotein</keyword>
<dbReference type="EMBL" id="JBHUHV010000024">
    <property type="protein sequence ID" value="MFD2066829.1"/>
    <property type="molecule type" value="Genomic_DNA"/>
</dbReference>
<keyword evidence="8 13" id="KW-0418">Kinase</keyword>
<gene>
    <name evidence="13 16" type="primary">cysC</name>
    <name evidence="16" type="ORF">ACFSKU_08030</name>
</gene>
<comment type="catalytic activity">
    <reaction evidence="1 13 14">
        <text>adenosine 5'-phosphosulfate + ATP = 3'-phosphoadenylyl sulfate + ADP + H(+)</text>
        <dbReference type="Rhea" id="RHEA:24152"/>
        <dbReference type="ChEBI" id="CHEBI:15378"/>
        <dbReference type="ChEBI" id="CHEBI:30616"/>
        <dbReference type="ChEBI" id="CHEBI:58243"/>
        <dbReference type="ChEBI" id="CHEBI:58339"/>
        <dbReference type="ChEBI" id="CHEBI:456216"/>
        <dbReference type="EC" id="2.7.1.25"/>
    </reaction>
</comment>
<organism evidence="16 17">
    <name type="scientific">Pontibacter silvestris</name>
    <dbReference type="NCBI Taxonomy" id="2305183"/>
    <lineage>
        <taxon>Bacteria</taxon>
        <taxon>Pseudomonadati</taxon>
        <taxon>Bacteroidota</taxon>
        <taxon>Cytophagia</taxon>
        <taxon>Cytophagales</taxon>
        <taxon>Hymenobacteraceae</taxon>
        <taxon>Pontibacter</taxon>
    </lineage>
</organism>
<dbReference type="GO" id="GO:0004020">
    <property type="term" value="F:adenylylsulfate kinase activity"/>
    <property type="evidence" value="ECO:0007669"/>
    <property type="project" value="UniProtKB-EC"/>
</dbReference>
<name>A0ABW4WVQ3_9BACT</name>
<evidence type="ECO:0000256" key="1">
    <source>
        <dbReference type="ARBA" id="ARBA00001823"/>
    </source>
</evidence>
<evidence type="ECO:0000259" key="15">
    <source>
        <dbReference type="Pfam" id="PF01583"/>
    </source>
</evidence>
<dbReference type="Gene3D" id="3.40.50.300">
    <property type="entry name" value="P-loop containing nucleotide triphosphate hydrolases"/>
    <property type="match status" value="1"/>
</dbReference>
<dbReference type="HAMAP" id="MF_00065">
    <property type="entry name" value="Adenylyl_sulf_kinase"/>
    <property type="match status" value="1"/>
</dbReference>
<accession>A0ABW4WVQ3</accession>
<dbReference type="NCBIfam" id="NF003013">
    <property type="entry name" value="PRK03846.1"/>
    <property type="match status" value="1"/>
</dbReference>
<evidence type="ECO:0000256" key="11">
    <source>
        <dbReference type="ARBA" id="ARBA00031393"/>
    </source>
</evidence>
<keyword evidence="7 13" id="KW-0547">Nucleotide-binding</keyword>
<dbReference type="Pfam" id="PF01583">
    <property type="entry name" value="APS_kinase"/>
    <property type="match status" value="1"/>
</dbReference>
<dbReference type="InterPro" id="IPR059117">
    <property type="entry name" value="APS_kinase_dom"/>
</dbReference>
<dbReference type="EC" id="2.7.1.25" evidence="5 13"/>
<protein>
    <recommendedName>
        <fullName evidence="5 13">Adenylyl-sulfate kinase</fullName>
        <ecNumber evidence="5 13">2.7.1.25</ecNumber>
    </recommendedName>
    <alternativeName>
        <fullName evidence="11 13">APS kinase</fullName>
    </alternativeName>
    <alternativeName>
        <fullName evidence="12 13">ATP adenosine-5'-phosphosulfate 3'-phosphotransferase</fullName>
    </alternativeName>
    <alternativeName>
        <fullName evidence="10 13">Adenosine-5'-phosphosulfate kinase</fullName>
    </alternativeName>
</protein>
<keyword evidence="17" id="KW-1185">Reference proteome</keyword>
<evidence type="ECO:0000256" key="12">
    <source>
        <dbReference type="ARBA" id="ARBA00031464"/>
    </source>
</evidence>
<comment type="caution">
    <text evidence="16">The sequence shown here is derived from an EMBL/GenBank/DDBJ whole genome shotgun (WGS) entry which is preliminary data.</text>
</comment>
<evidence type="ECO:0000256" key="10">
    <source>
        <dbReference type="ARBA" id="ARBA00029724"/>
    </source>
</evidence>
<dbReference type="PANTHER" id="PTHR11055:SF1">
    <property type="entry name" value="PAPS SYNTHETASE, ISOFORM D"/>
    <property type="match status" value="1"/>
</dbReference>
<dbReference type="PANTHER" id="PTHR11055">
    <property type="entry name" value="BIFUNCTIONAL 3'-PHOSPHOADENOSINE 5'-PHOSPHOSULFATE SYNTHASE"/>
    <property type="match status" value="1"/>
</dbReference>
<sequence>MEEKLHLVKQCYKTRKGDREARNGHKAGCVWFTGLSGSGKSTLANKVEQELFAKGYMTYVLDGDNIRQGLCKDLSFTEEDRIENIRRISEVAKLMCDSGIVVLAAFVSPFRKDRRLAKELIRENFLEVYVDAPIEVCEQRDVKGLYVKARRGEISDFTGISSPFEVPEFPDVHVQTNKLSVEQSAQLVIDKILPKLQMD</sequence>
<evidence type="ECO:0000256" key="14">
    <source>
        <dbReference type="RuleBase" id="RU004347"/>
    </source>
</evidence>
<proteinExistence type="inferred from homology"/>
<evidence type="ECO:0000256" key="2">
    <source>
        <dbReference type="ARBA" id="ARBA00002632"/>
    </source>
</evidence>
<evidence type="ECO:0000256" key="9">
    <source>
        <dbReference type="ARBA" id="ARBA00022840"/>
    </source>
</evidence>